<feature type="DNA-binding region" description="Fork-head" evidence="2">
    <location>
        <begin position="28"/>
        <end position="107"/>
    </location>
</feature>
<dbReference type="STRING" id="1051891.A0A0C3Q7T6"/>
<evidence type="ECO:0000313" key="6">
    <source>
        <dbReference type="Proteomes" id="UP000054248"/>
    </source>
</evidence>
<dbReference type="SUPFAM" id="SSF46785">
    <property type="entry name" value="Winged helix' DNA-binding domain"/>
    <property type="match status" value="1"/>
</dbReference>
<name>A0A0C3Q7T6_9AGAM</name>
<reference evidence="5 6" key="1">
    <citation type="submission" date="2014-04" db="EMBL/GenBank/DDBJ databases">
        <authorList>
            <consortium name="DOE Joint Genome Institute"/>
            <person name="Kuo A."/>
            <person name="Girlanda M."/>
            <person name="Perotto S."/>
            <person name="Kohler A."/>
            <person name="Nagy L.G."/>
            <person name="Floudas D."/>
            <person name="Copeland A."/>
            <person name="Barry K.W."/>
            <person name="Cichocki N."/>
            <person name="Veneault-Fourrey C."/>
            <person name="LaButti K."/>
            <person name="Lindquist E.A."/>
            <person name="Lipzen A."/>
            <person name="Lundell T."/>
            <person name="Morin E."/>
            <person name="Murat C."/>
            <person name="Sun H."/>
            <person name="Tunlid A."/>
            <person name="Henrissat B."/>
            <person name="Grigoriev I.V."/>
            <person name="Hibbett D.S."/>
            <person name="Martin F."/>
            <person name="Nordberg H.P."/>
            <person name="Cantor M.N."/>
            <person name="Hua S.X."/>
        </authorList>
    </citation>
    <scope>NUCLEOTIDE SEQUENCE [LARGE SCALE GENOMIC DNA]</scope>
    <source>
        <strain evidence="5 6">MUT 4182</strain>
    </source>
</reference>
<evidence type="ECO:0000256" key="3">
    <source>
        <dbReference type="SAM" id="MobiDB-lite"/>
    </source>
</evidence>
<dbReference type="InterPro" id="IPR001766">
    <property type="entry name" value="Fork_head_dom"/>
</dbReference>
<sequence length="299" mass="32868">MAQPKHSERSSSPPLHHRPRLGRHFGGQKRLTVAEVAAVVLMHAPGKMLRTGEIAAGAQKMFVPRYDDPKALSKFRSSLRHELSKFKDSKFFRVPKEHGRAGRGDFWVYVGDGDPRTLALVDRIIQERGRAKDYSKRNHTFEVVAQKPAAQSSAPKAVVTPSDDPLPATLTGPTAPQIRSPTLYAPTPIFHPSVQPQSPLVTDSLPFQYETLPNPAASPASLSSEIFEAVPLATATSTKALATEGKPVPSQGPELLGFTLPIPPTQPPPFRDPEWSLSHPQYLWGLYNIYFGEQSFQTV</sequence>
<proteinExistence type="predicted"/>
<dbReference type="HOGENOM" id="CLU_931245_0_0_1"/>
<reference evidence="6" key="2">
    <citation type="submission" date="2015-01" db="EMBL/GenBank/DDBJ databases">
        <title>Evolutionary Origins and Diversification of the Mycorrhizal Mutualists.</title>
        <authorList>
            <consortium name="DOE Joint Genome Institute"/>
            <consortium name="Mycorrhizal Genomics Consortium"/>
            <person name="Kohler A."/>
            <person name="Kuo A."/>
            <person name="Nagy L.G."/>
            <person name="Floudas D."/>
            <person name="Copeland A."/>
            <person name="Barry K.W."/>
            <person name="Cichocki N."/>
            <person name="Veneault-Fourrey C."/>
            <person name="LaButti K."/>
            <person name="Lindquist E.A."/>
            <person name="Lipzen A."/>
            <person name="Lundell T."/>
            <person name="Morin E."/>
            <person name="Murat C."/>
            <person name="Riley R."/>
            <person name="Ohm R."/>
            <person name="Sun H."/>
            <person name="Tunlid A."/>
            <person name="Henrissat B."/>
            <person name="Grigoriev I.V."/>
            <person name="Hibbett D.S."/>
            <person name="Martin F."/>
        </authorList>
    </citation>
    <scope>NUCLEOTIDE SEQUENCE [LARGE SCALE GENOMIC DNA]</scope>
    <source>
        <strain evidence="6">MUT 4182</strain>
    </source>
</reference>
<feature type="region of interest" description="Disordered" evidence="3">
    <location>
        <begin position="1"/>
        <end position="27"/>
    </location>
</feature>
<evidence type="ECO:0000256" key="1">
    <source>
        <dbReference type="ARBA" id="ARBA00023125"/>
    </source>
</evidence>
<dbReference type="OrthoDB" id="10358754at2759"/>
<feature type="compositionally biased region" description="Basic residues" evidence="3">
    <location>
        <begin position="15"/>
        <end position="27"/>
    </location>
</feature>
<dbReference type="GO" id="GO:0005634">
    <property type="term" value="C:nucleus"/>
    <property type="evidence" value="ECO:0007669"/>
    <property type="project" value="UniProtKB-SubCell"/>
</dbReference>
<dbReference type="InterPro" id="IPR036390">
    <property type="entry name" value="WH_DNA-bd_sf"/>
</dbReference>
<accession>A0A0C3Q7T6</accession>
<dbReference type="AlphaFoldDB" id="A0A0C3Q7T6"/>
<evidence type="ECO:0000259" key="4">
    <source>
        <dbReference type="PROSITE" id="PS50039"/>
    </source>
</evidence>
<keyword evidence="1 2" id="KW-0238">DNA-binding</keyword>
<dbReference type="GO" id="GO:0003700">
    <property type="term" value="F:DNA-binding transcription factor activity"/>
    <property type="evidence" value="ECO:0007669"/>
    <property type="project" value="InterPro"/>
</dbReference>
<gene>
    <name evidence="5" type="ORF">M407DRAFT_24889</name>
</gene>
<dbReference type="EMBL" id="KN823036">
    <property type="protein sequence ID" value="KIO25730.1"/>
    <property type="molecule type" value="Genomic_DNA"/>
</dbReference>
<feature type="region of interest" description="Disordered" evidence="3">
    <location>
        <begin position="146"/>
        <end position="166"/>
    </location>
</feature>
<feature type="domain" description="Fork-head" evidence="4">
    <location>
        <begin position="28"/>
        <end position="107"/>
    </location>
</feature>
<protein>
    <recommendedName>
        <fullName evidence="4">Fork-head domain-containing protein</fullName>
    </recommendedName>
</protein>
<keyword evidence="6" id="KW-1185">Reference proteome</keyword>
<keyword evidence="2" id="KW-0539">Nucleus</keyword>
<comment type="subcellular location">
    <subcellularLocation>
        <location evidence="2">Nucleus</location>
    </subcellularLocation>
</comment>
<organism evidence="5 6">
    <name type="scientific">Tulasnella calospora MUT 4182</name>
    <dbReference type="NCBI Taxonomy" id="1051891"/>
    <lineage>
        <taxon>Eukaryota</taxon>
        <taxon>Fungi</taxon>
        <taxon>Dikarya</taxon>
        <taxon>Basidiomycota</taxon>
        <taxon>Agaricomycotina</taxon>
        <taxon>Agaricomycetes</taxon>
        <taxon>Cantharellales</taxon>
        <taxon>Tulasnellaceae</taxon>
        <taxon>Tulasnella</taxon>
    </lineage>
</organism>
<dbReference type="PROSITE" id="PS50039">
    <property type="entry name" value="FORK_HEAD_3"/>
    <property type="match status" value="1"/>
</dbReference>
<dbReference type="GO" id="GO:0043565">
    <property type="term" value="F:sequence-specific DNA binding"/>
    <property type="evidence" value="ECO:0007669"/>
    <property type="project" value="InterPro"/>
</dbReference>
<evidence type="ECO:0000256" key="2">
    <source>
        <dbReference type="PROSITE-ProRule" id="PRU00089"/>
    </source>
</evidence>
<dbReference type="Proteomes" id="UP000054248">
    <property type="component" value="Unassembled WGS sequence"/>
</dbReference>
<evidence type="ECO:0000313" key="5">
    <source>
        <dbReference type="EMBL" id="KIO25730.1"/>
    </source>
</evidence>